<dbReference type="Proteomes" id="UP000594262">
    <property type="component" value="Unplaced"/>
</dbReference>
<protein>
    <recommendedName>
        <fullName evidence="4">Cnidarian restricted protein</fullName>
    </recommendedName>
</protein>
<keyword evidence="3" id="KW-1185">Reference proteome</keyword>
<organism evidence="2 3">
    <name type="scientific">Clytia hemisphaerica</name>
    <dbReference type="NCBI Taxonomy" id="252671"/>
    <lineage>
        <taxon>Eukaryota</taxon>
        <taxon>Metazoa</taxon>
        <taxon>Cnidaria</taxon>
        <taxon>Hydrozoa</taxon>
        <taxon>Hydroidolina</taxon>
        <taxon>Leptothecata</taxon>
        <taxon>Obeliida</taxon>
        <taxon>Clytiidae</taxon>
        <taxon>Clytia</taxon>
    </lineage>
</organism>
<reference evidence="2" key="1">
    <citation type="submission" date="2021-01" db="UniProtKB">
        <authorList>
            <consortium name="EnsemblMetazoa"/>
        </authorList>
    </citation>
    <scope>IDENTIFICATION</scope>
</reference>
<evidence type="ECO:0000313" key="3">
    <source>
        <dbReference type="Proteomes" id="UP000594262"/>
    </source>
</evidence>
<feature type="signal peptide" evidence="1">
    <location>
        <begin position="1"/>
        <end position="22"/>
    </location>
</feature>
<dbReference type="GeneID" id="136808991"/>
<keyword evidence="1" id="KW-0732">Signal</keyword>
<dbReference type="AlphaFoldDB" id="A0A7M5XH79"/>
<evidence type="ECO:0000313" key="2">
    <source>
        <dbReference type="EnsemblMetazoa" id="CLYHEMP023242.1"/>
    </source>
</evidence>
<name>A0A7M5XH79_9CNID</name>
<dbReference type="EnsemblMetazoa" id="CLYHEMT023242.1">
    <property type="protein sequence ID" value="CLYHEMP023242.1"/>
    <property type="gene ID" value="CLYHEMG023242"/>
</dbReference>
<dbReference type="OrthoDB" id="9983261at2759"/>
<sequence>MGMIKVILMIAIVTLVINESDACFTHVGPGGLRQCIKFNTYSQYQWATCLTNEEVLERSKGKHWCTRSPTSGVKYCWYQCEVEKYGKNSGSVSSDCRCNIYQQPAVKQLADWCSKDNDTGCHWYDQCIGKYLNCENTATERDIAFNKALCKLTDNHFTRKQELSSSAKDWLNNTKKCLKSQYLNDHIKADKLIECGGIHIHTVNLQMCCLLGLPGCHQGTKAVSMCDLPWRELWRIATELGESFNGFNEGFHAFSTVTFTSTHCKNPEKHFEYTKVIEVVLLPSANHNRGKDETDDMIGYRVGQELIQSFYDNPLRTRDDRDRDLVFYPFFSPKESSSSKTVVKIFLFDKANLEADNPLTPHTVRLTPITQKFIDEFKNGSISIKTKTLWPTKASICIDYQCNGRSVTVENSNKAPDSFYVASGDFSFKINYFTILFMIFMTKLFII</sequence>
<evidence type="ECO:0000256" key="1">
    <source>
        <dbReference type="SAM" id="SignalP"/>
    </source>
</evidence>
<evidence type="ECO:0008006" key="4">
    <source>
        <dbReference type="Google" id="ProtNLM"/>
    </source>
</evidence>
<dbReference type="RefSeq" id="XP_066921669.1">
    <property type="nucleotide sequence ID" value="XM_067065568.1"/>
</dbReference>
<accession>A0A7M5XH79</accession>
<feature type="chain" id="PRO_5029833523" description="Cnidarian restricted protein" evidence="1">
    <location>
        <begin position="23"/>
        <end position="447"/>
    </location>
</feature>
<proteinExistence type="predicted"/>